<evidence type="ECO:0000256" key="7">
    <source>
        <dbReference type="ARBA" id="ARBA00023122"/>
    </source>
</evidence>
<dbReference type="InterPro" id="IPR044751">
    <property type="entry name" value="Ion_transp-like_CBS"/>
</dbReference>
<evidence type="ECO:0000256" key="1">
    <source>
        <dbReference type="ARBA" id="ARBA00004651"/>
    </source>
</evidence>
<evidence type="ECO:0000256" key="3">
    <source>
        <dbReference type="ARBA" id="ARBA00022475"/>
    </source>
</evidence>
<evidence type="ECO:0000313" key="14">
    <source>
        <dbReference type="EMBL" id="GAA3997813.1"/>
    </source>
</evidence>
<evidence type="ECO:0000259" key="12">
    <source>
        <dbReference type="PROSITE" id="PS51371"/>
    </source>
</evidence>
<dbReference type="SMART" id="SM01091">
    <property type="entry name" value="CorC_HlyC"/>
    <property type="match status" value="1"/>
</dbReference>
<dbReference type="PANTHER" id="PTHR43099">
    <property type="entry name" value="UPF0053 PROTEIN YRKA"/>
    <property type="match status" value="1"/>
</dbReference>
<evidence type="ECO:0000313" key="15">
    <source>
        <dbReference type="Proteomes" id="UP001501310"/>
    </source>
</evidence>
<dbReference type="Pfam" id="PF01595">
    <property type="entry name" value="CNNM"/>
    <property type="match status" value="1"/>
</dbReference>
<feature type="domain" description="CNNM transmembrane" evidence="13">
    <location>
        <begin position="5"/>
        <end position="206"/>
    </location>
</feature>
<dbReference type="Gene3D" id="3.10.580.10">
    <property type="entry name" value="CBS-domain"/>
    <property type="match status" value="1"/>
</dbReference>
<dbReference type="Pfam" id="PF03471">
    <property type="entry name" value="CorC_HlyC"/>
    <property type="match status" value="1"/>
</dbReference>
<gene>
    <name evidence="14" type="ORF">GCM10022211_04190</name>
</gene>
<dbReference type="InterPro" id="IPR016169">
    <property type="entry name" value="FAD-bd_PCMH_sub2"/>
</dbReference>
<keyword evidence="8 10" id="KW-0472">Membrane</keyword>
<dbReference type="SUPFAM" id="SSF54631">
    <property type="entry name" value="CBS-domain pair"/>
    <property type="match status" value="1"/>
</dbReference>
<protein>
    <submittedName>
        <fullName evidence="14">Hemolysin family protein</fullName>
    </submittedName>
</protein>
<keyword evidence="5" id="KW-0677">Repeat</keyword>
<comment type="subcellular location">
    <subcellularLocation>
        <location evidence="1">Cell membrane</location>
        <topology evidence="1">Multi-pass membrane protein</topology>
    </subcellularLocation>
</comment>
<proteinExistence type="inferred from homology"/>
<reference evidence="15" key="1">
    <citation type="journal article" date="2019" name="Int. J. Syst. Evol. Microbiol.">
        <title>The Global Catalogue of Microorganisms (GCM) 10K type strain sequencing project: providing services to taxonomists for standard genome sequencing and annotation.</title>
        <authorList>
            <consortium name="The Broad Institute Genomics Platform"/>
            <consortium name="The Broad Institute Genome Sequencing Center for Infectious Disease"/>
            <person name="Wu L."/>
            <person name="Ma J."/>
        </authorList>
    </citation>
    <scope>NUCLEOTIDE SEQUENCE [LARGE SCALE GENOMIC DNA]</scope>
    <source>
        <strain evidence="15">JCM 16603</strain>
    </source>
</reference>
<comment type="caution">
    <text evidence="14">The sequence shown here is derived from an EMBL/GenBank/DDBJ whole genome shotgun (WGS) entry which is preliminary data.</text>
</comment>
<dbReference type="InterPro" id="IPR000644">
    <property type="entry name" value="CBS_dom"/>
</dbReference>
<feature type="transmembrane region" description="Helical" evidence="11">
    <location>
        <begin position="105"/>
        <end position="129"/>
    </location>
</feature>
<dbReference type="Proteomes" id="UP001501310">
    <property type="component" value="Unassembled WGS sequence"/>
</dbReference>
<evidence type="ECO:0000256" key="4">
    <source>
        <dbReference type="ARBA" id="ARBA00022692"/>
    </source>
</evidence>
<evidence type="ECO:0000256" key="5">
    <source>
        <dbReference type="ARBA" id="ARBA00022737"/>
    </source>
</evidence>
<feature type="domain" description="CBS" evidence="12">
    <location>
        <begin position="289"/>
        <end position="347"/>
    </location>
</feature>
<dbReference type="RefSeq" id="WP_344708508.1">
    <property type="nucleotide sequence ID" value="NZ_BAAAZD010000001.1"/>
</dbReference>
<evidence type="ECO:0000256" key="10">
    <source>
        <dbReference type="PROSITE-ProRule" id="PRU01193"/>
    </source>
</evidence>
<dbReference type="InterPro" id="IPR036318">
    <property type="entry name" value="FAD-bd_PCMH-like_sf"/>
</dbReference>
<evidence type="ECO:0000259" key="13">
    <source>
        <dbReference type="PROSITE" id="PS51846"/>
    </source>
</evidence>
<keyword evidence="4 10" id="KW-0812">Transmembrane</keyword>
<dbReference type="InterPro" id="IPR002550">
    <property type="entry name" value="CNNM"/>
</dbReference>
<dbReference type="EMBL" id="BAAAZD010000001">
    <property type="protein sequence ID" value="GAA3997813.1"/>
    <property type="molecule type" value="Genomic_DNA"/>
</dbReference>
<evidence type="ECO:0000256" key="8">
    <source>
        <dbReference type="ARBA" id="ARBA00023136"/>
    </source>
</evidence>
<comment type="similarity">
    <text evidence="2">Belongs to the UPF0053 family. Hemolysin C subfamily.</text>
</comment>
<feature type="transmembrane region" description="Helical" evidence="11">
    <location>
        <begin position="13"/>
        <end position="36"/>
    </location>
</feature>
<dbReference type="PROSITE" id="PS51371">
    <property type="entry name" value="CBS"/>
    <property type="match status" value="2"/>
</dbReference>
<organism evidence="14 15">
    <name type="scientific">Sphingomonas humi</name>
    <dbReference type="NCBI Taxonomy" id="335630"/>
    <lineage>
        <taxon>Bacteria</taxon>
        <taxon>Pseudomonadati</taxon>
        <taxon>Pseudomonadota</taxon>
        <taxon>Alphaproteobacteria</taxon>
        <taxon>Sphingomonadales</taxon>
        <taxon>Sphingomonadaceae</taxon>
        <taxon>Sphingomonas</taxon>
    </lineage>
</organism>
<dbReference type="Gene3D" id="3.30.465.10">
    <property type="match status" value="1"/>
</dbReference>
<accession>A0ABP7RI64</accession>
<feature type="transmembrane region" description="Helical" evidence="11">
    <location>
        <begin position="141"/>
        <end position="163"/>
    </location>
</feature>
<keyword evidence="15" id="KW-1185">Reference proteome</keyword>
<dbReference type="PANTHER" id="PTHR43099:SF5">
    <property type="entry name" value="HLYC_CORC FAMILY TRANSPORTER"/>
    <property type="match status" value="1"/>
</dbReference>
<keyword evidence="7 9" id="KW-0129">CBS domain</keyword>
<evidence type="ECO:0000256" key="6">
    <source>
        <dbReference type="ARBA" id="ARBA00022989"/>
    </source>
</evidence>
<dbReference type="PROSITE" id="PS51846">
    <property type="entry name" value="CNNM"/>
    <property type="match status" value="1"/>
</dbReference>
<evidence type="ECO:0000256" key="2">
    <source>
        <dbReference type="ARBA" id="ARBA00006446"/>
    </source>
</evidence>
<sequence>MSGTLLPFPWFDLVLILALIALNGVMSMSELAIVSAREARLKGLLKGGSGGAKIALKLAADPGRFLSTVQIGITLIGILTGALSGSRLGTPVSQRLELLGIEHELSINIGFGLVIVLTTFASVVVGELVPKQFALRSPEPIAVIVARPMLWLSKLTAPFVWVLDKSSAAIFKLLGLDRENRDHVTAEELHLVVAEAQTAGVLEESERAIISGIVRLADRPVREVMTPRTEVDWIDIDSNPQQLRAALADTPHSRLPVAEGSIEKIVGVIQTRDMLDAMLEGRPLDLRGLSRKAIVIPDVMDAMDALNVLRSAEVPLALVHDEYGHLDGIVTPGSILAALAGAFASDVEDDDPPLVEREDGSWLISGSATADCLEDRLGITLGSERDYSTVAGFALAVLKRLPETGEHFVHDGWRFEIVDLDGRKIDKLLVTRKAKRDKSPD</sequence>
<dbReference type="InterPro" id="IPR051676">
    <property type="entry name" value="UPF0053_domain"/>
</dbReference>
<evidence type="ECO:0000256" key="9">
    <source>
        <dbReference type="PROSITE-ProRule" id="PRU00703"/>
    </source>
</evidence>
<dbReference type="CDD" id="cd04590">
    <property type="entry name" value="CBS_pair_CorC_HlyC_assoc"/>
    <property type="match status" value="1"/>
</dbReference>
<keyword evidence="6 10" id="KW-1133">Transmembrane helix</keyword>
<dbReference type="SUPFAM" id="SSF56176">
    <property type="entry name" value="FAD-binding/transporter-associated domain-like"/>
    <property type="match status" value="1"/>
</dbReference>
<feature type="transmembrane region" description="Helical" evidence="11">
    <location>
        <begin position="65"/>
        <end position="85"/>
    </location>
</feature>
<feature type="domain" description="CBS" evidence="12">
    <location>
        <begin position="225"/>
        <end position="284"/>
    </location>
</feature>
<dbReference type="InterPro" id="IPR046342">
    <property type="entry name" value="CBS_dom_sf"/>
</dbReference>
<dbReference type="InterPro" id="IPR005170">
    <property type="entry name" value="Transptr-assoc_dom"/>
</dbReference>
<name>A0ABP7RI64_9SPHN</name>
<dbReference type="Pfam" id="PF00571">
    <property type="entry name" value="CBS"/>
    <property type="match status" value="2"/>
</dbReference>
<keyword evidence="3" id="KW-1003">Cell membrane</keyword>
<evidence type="ECO:0000256" key="11">
    <source>
        <dbReference type="SAM" id="Phobius"/>
    </source>
</evidence>